<dbReference type="Gene3D" id="1.10.4060.10">
    <property type="entry name" value="BPP1347 like domain"/>
    <property type="match status" value="1"/>
</dbReference>
<dbReference type="SUPFAM" id="SSF88697">
    <property type="entry name" value="PUA domain-like"/>
    <property type="match status" value="1"/>
</dbReference>
<protein>
    <submittedName>
        <fullName evidence="2">Peptidase S16</fullName>
    </submittedName>
</protein>
<dbReference type="InterPro" id="IPR003111">
    <property type="entry name" value="Lon_prtase_N"/>
</dbReference>
<dbReference type="Proteomes" id="UP000248926">
    <property type="component" value="Unassembled WGS sequence"/>
</dbReference>
<dbReference type="OrthoDB" id="8558970at2"/>
<dbReference type="EMBL" id="NFZS01000001">
    <property type="protein sequence ID" value="RAO76754.1"/>
    <property type="molecule type" value="Genomic_DNA"/>
</dbReference>
<evidence type="ECO:0000259" key="1">
    <source>
        <dbReference type="PROSITE" id="PS51787"/>
    </source>
</evidence>
<feature type="domain" description="Lon N-terminal" evidence="1">
    <location>
        <begin position="5"/>
        <end position="198"/>
    </location>
</feature>
<dbReference type="AlphaFoldDB" id="A0A328P8Z0"/>
<name>A0A328P8Z0_9GAMM</name>
<dbReference type="InterPro" id="IPR046336">
    <property type="entry name" value="Lon_prtase_N_sf"/>
</dbReference>
<gene>
    <name evidence="2" type="ORF">CA260_02195</name>
</gene>
<proteinExistence type="predicted"/>
<evidence type="ECO:0000313" key="2">
    <source>
        <dbReference type="EMBL" id="RAO76754.1"/>
    </source>
</evidence>
<organism evidence="2 3">
    <name type="scientific">Dyella jiangningensis</name>
    <dbReference type="NCBI Taxonomy" id="1379159"/>
    <lineage>
        <taxon>Bacteria</taxon>
        <taxon>Pseudomonadati</taxon>
        <taxon>Pseudomonadota</taxon>
        <taxon>Gammaproteobacteria</taxon>
        <taxon>Lysobacterales</taxon>
        <taxon>Rhodanobacteraceae</taxon>
        <taxon>Dyella</taxon>
    </lineage>
</organism>
<dbReference type="RefSeq" id="WP_111980823.1">
    <property type="nucleotide sequence ID" value="NZ_NFZS01000001.1"/>
</dbReference>
<evidence type="ECO:0000313" key="3">
    <source>
        <dbReference type="Proteomes" id="UP000248926"/>
    </source>
</evidence>
<keyword evidence="3" id="KW-1185">Reference proteome</keyword>
<dbReference type="Gene3D" id="2.30.130.40">
    <property type="entry name" value="LON domain-like"/>
    <property type="match status" value="1"/>
</dbReference>
<dbReference type="PANTHER" id="PTHR46732:SF8">
    <property type="entry name" value="ATP-DEPENDENT PROTEASE LA (LON) DOMAIN PROTEIN"/>
    <property type="match status" value="1"/>
</dbReference>
<reference evidence="2 3" key="1">
    <citation type="journal article" date="2018" name="Genet. Mol. Biol.">
        <title>The genome sequence of Dyella jiangningensis FCAV SCS01 from a lignocellulose-decomposing microbial consortium metagenome reveals potential for biotechnological applications.</title>
        <authorList>
            <person name="Desiderato J.G."/>
            <person name="Alvarenga D.O."/>
            <person name="Constancio M.T.L."/>
            <person name="Alves L.M.C."/>
            <person name="Varani A.M."/>
        </authorList>
    </citation>
    <scope>NUCLEOTIDE SEQUENCE [LARGE SCALE GENOMIC DNA]</scope>
    <source>
        <strain evidence="2 3">FCAV SCS01</strain>
    </source>
</reference>
<dbReference type="InterPro" id="IPR015947">
    <property type="entry name" value="PUA-like_sf"/>
</dbReference>
<dbReference type="PROSITE" id="PS51787">
    <property type="entry name" value="LON_N"/>
    <property type="match status" value="1"/>
</dbReference>
<dbReference type="SMART" id="SM00464">
    <property type="entry name" value="LON"/>
    <property type="match status" value="1"/>
</dbReference>
<dbReference type="Pfam" id="PF02190">
    <property type="entry name" value="LON_substr_bdg"/>
    <property type="match status" value="1"/>
</dbReference>
<sequence>MAAQIPYLDLPLFPLGMVLYPGGQLPLRVFERRYLDMVRECARTGSSFGVCLILEGEEAGAPATPAAVGTLARIIDFHNREDGLLGILIEGTERFRVARTRVRSDGLVRGDVELWPTEPTHEVPVELALLPSILERLVDSMAPQWRNAPRQLYDDAGWVGFRLAELLPLHDDERQRMLEITDPLRRLAELRDILPRFQRG</sequence>
<dbReference type="PANTHER" id="PTHR46732">
    <property type="entry name" value="ATP-DEPENDENT PROTEASE LA (LON) DOMAIN PROTEIN"/>
    <property type="match status" value="1"/>
</dbReference>
<comment type="caution">
    <text evidence="2">The sequence shown here is derived from an EMBL/GenBank/DDBJ whole genome shotgun (WGS) entry which is preliminary data.</text>
</comment>
<accession>A0A328P8Z0</accession>